<sequence length="86" mass="9556">MNQATTRETTRQINRESTNQPASGSLPLFSMATTKRIWEPTNLFGWLVPDEPIGMMDSKACKHPSRNSSSSYPSQNVIRAGTTRGK</sequence>
<organism evidence="2 3">
    <name type="scientific">Romanomermis culicivorax</name>
    <name type="common">Nematode worm</name>
    <dbReference type="NCBI Taxonomy" id="13658"/>
    <lineage>
        <taxon>Eukaryota</taxon>
        <taxon>Metazoa</taxon>
        <taxon>Ecdysozoa</taxon>
        <taxon>Nematoda</taxon>
        <taxon>Enoplea</taxon>
        <taxon>Dorylaimia</taxon>
        <taxon>Mermithida</taxon>
        <taxon>Mermithoidea</taxon>
        <taxon>Mermithidae</taxon>
        <taxon>Romanomermis</taxon>
    </lineage>
</organism>
<proteinExistence type="predicted"/>
<dbReference type="AlphaFoldDB" id="A0A915K9Z3"/>
<feature type="region of interest" description="Disordered" evidence="1">
    <location>
        <begin position="57"/>
        <end position="86"/>
    </location>
</feature>
<name>A0A915K9Z3_ROMCU</name>
<keyword evidence="2" id="KW-1185">Reference proteome</keyword>
<protein>
    <submittedName>
        <fullName evidence="3">Uncharacterized protein</fullName>
    </submittedName>
</protein>
<evidence type="ECO:0000313" key="2">
    <source>
        <dbReference type="Proteomes" id="UP000887565"/>
    </source>
</evidence>
<feature type="region of interest" description="Disordered" evidence="1">
    <location>
        <begin position="1"/>
        <end position="27"/>
    </location>
</feature>
<accession>A0A915K9Z3</accession>
<dbReference type="WBParaSite" id="nRc.2.0.1.t35517-RA">
    <property type="protein sequence ID" value="nRc.2.0.1.t35517-RA"/>
    <property type="gene ID" value="nRc.2.0.1.g35517"/>
</dbReference>
<evidence type="ECO:0000256" key="1">
    <source>
        <dbReference type="SAM" id="MobiDB-lite"/>
    </source>
</evidence>
<reference evidence="3" key="1">
    <citation type="submission" date="2022-11" db="UniProtKB">
        <authorList>
            <consortium name="WormBaseParasite"/>
        </authorList>
    </citation>
    <scope>IDENTIFICATION</scope>
</reference>
<dbReference type="Proteomes" id="UP000887565">
    <property type="component" value="Unplaced"/>
</dbReference>
<evidence type="ECO:0000313" key="3">
    <source>
        <dbReference type="WBParaSite" id="nRc.2.0.1.t35517-RA"/>
    </source>
</evidence>